<dbReference type="InterPro" id="IPR039496">
    <property type="entry name" value="CCDC92/74_N"/>
</dbReference>
<organism evidence="6 7">
    <name type="scientific">Pelodiscus sinensis</name>
    <name type="common">Chinese softshell turtle</name>
    <name type="synonym">Trionyx sinensis</name>
    <dbReference type="NCBI Taxonomy" id="13735"/>
    <lineage>
        <taxon>Eukaryota</taxon>
        <taxon>Metazoa</taxon>
        <taxon>Chordata</taxon>
        <taxon>Craniata</taxon>
        <taxon>Vertebrata</taxon>
        <taxon>Euteleostomi</taxon>
        <taxon>Archelosauria</taxon>
        <taxon>Testudinata</taxon>
        <taxon>Testudines</taxon>
        <taxon>Cryptodira</taxon>
        <taxon>Trionychia</taxon>
        <taxon>Trionychidae</taxon>
        <taxon>Pelodiscus</taxon>
    </lineage>
</organism>
<dbReference type="OMA" id="HKNKRIP"/>
<evidence type="ECO:0000313" key="6">
    <source>
        <dbReference type="Ensembl" id="ENSPSIP00000009387.1"/>
    </source>
</evidence>
<dbReference type="Pfam" id="PF14917">
    <property type="entry name" value="CCDC74_C"/>
    <property type="match status" value="1"/>
</dbReference>
<reference evidence="7" key="2">
    <citation type="journal article" date="2013" name="Nat. Genet.">
        <title>The draft genomes of soft-shell turtle and green sea turtle yield insights into the development and evolution of the turtle-specific body plan.</title>
        <authorList>
            <person name="Wang Z."/>
            <person name="Pascual-Anaya J."/>
            <person name="Zadissa A."/>
            <person name="Li W."/>
            <person name="Niimura Y."/>
            <person name="Huang Z."/>
            <person name="Li C."/>
            <person name="White S."/>
            <person name="Xiong Z."/>
            <person name="Fang D."/>
            <person name="Wang B."/>
            <person name="Ming Y."/>
            <person name="Chen Y."/>
            <person name="Zheng Y."/>
            <person name="Kuraku S."/>
            <person name="Pignatelli M."/>
            <person name="Herrero J."/>
            <person name="Beal K."/>
            <person name="Nozawa M."/>
            <person name="Li Q."/>
            <person name="Wang J."/>
            <person name="Zhang H."/>
            <person name="Yu L."/>
            <person name="Shigenobu S."/>
            <person name="Wang J."/>
            <person name="Liu J."/>
            <person name="Flicek P."/>
            <person name="Searle S."/>
            <person name="Wang J."/>
            <person name="Kuratani S."/>
            <person name="Yin Y."/>
            <person name="Aken B."/>
            <person name="Zhang G."/>
            <person name="Irie N."/>
        </authorList>
    </citation>
    <scope>NUCLEOTIDE SEQUENCE [LARGE SCALE GENOMIC DNA]</scope>
    <source>
        <strain evidence="7">Daiwa-1</strain>
    </source>
</reference>
<reference evidence="6" key="3">
    <citation type="submission" date="2025-08" db="UniProtKB">
        <authorList>
            <consortium name="Ensembl"/>
        </authorList>
    </citation>
    <scope>IDENTIFICATION</scope>
</reference>
<dbReference type="PANTHER" id="PTHR14882:SF5">
    <property type="entry name" value="COILED-COIL DOMAIN CONTAINING 74A"/>
    <property type="match status" value="1"/>
</dbReference>
<evidence type="ECO:0000259" key="4">
    <source>
        <dbReference type="Pfam" id="PF14916"/>
    </source>
</evidence>
<dbReference type="InterPro" id="IPR040370">
    <property type="entry name" value="CCDC74A/CCDC74B/CCDC92"/>
</dbReference>
<reference evidence="6" key="4">
    <citation type="submission" date="2025-09" db="UniProtKB">
        <authorList>
            <consortium name="Ensembl"/>
        </authorList>
    </citation>
    <scope>IDENTIFICATION</scope>
</reference>
<evidence type="ECO:0000256" key="1">
    <source>
        <dbReference type="ARBA" id="ARBA00023054"/>
    </source>
</evidence>
<accession>K7FMX7</accession>
<dbReference type="eggNOG" id="ENOG502S5P9">
    <property type="taxonomic scope" value="Eukaryota"/>
</dbReference>
<feature type="compositionally biased region" description="Polar residues" evidence="3">
    <location>
        <begin position="168"/>
        <end position="203"/>
    </location>
</feature>
<feature type="domain" description="CCDC92/74 N-terminal" evidence="4">
    <location>
        <begin position="57"/>
        <end position="104"/>
    </location>
</feature>
<dbReference type="Pfam" id="PF14916">
    <property type="entry name" value="CCDC92"/>
    <property type="match status" value="1"/>
</dbReference>
<dbReference type="Ensembl" id="ENSPSIT00000009434.1">
    <property type="protein sequence ID" value="ENSPSIP00000009387.1"/>
    <property type="gene ID" value="ENSPSIG00000008521.1"/>
</dbReference>
<feature type="domain" description="Coiled coil protein 74 C-terminal" evidence="5">
    <location>
        <begin position="275"/>
        <end position="393"/>
    </location>
</feature>
<sequence>MSNTSLPPLGNLPQWSRVGRLDKSSHLQLDNQDNLEHQPNSQSKPVQVCNKDRDKLVMDLEKSLAFLQQQHAETLMKLHEEIENLRRENKELHYKLIMNESLHRRVNGLRPTRLEGPHASGKLGPWRHGGQWQSLGRDGHGGFREGAEWWQRQGGGLEESKVGRGTSFARTPTSSLLAANNPSVKGLKSSQTSKPQIDPSKQQKQNEEEVVSVVQGEPETLSPKEEKRLQEVISREEREVCHQMTSPVLSLPSHIRSKQAQVPPASSNPFLVNVLPSHIRKPPTLEECEIVIHQLWNINHMQAQELMYLKSYLEDIHKNKRIPEDYLLASQIGNKEVSRLPRMLKDTAKKCLILTPLPAAERAVLPALKQTLGNRFAERQKRTQAIQRSRLRRTVL</sequence>
<protein>
    <recommendedName>
        <fullName evidence="8">Coiled-coil domain containing 74A</fullName>
    </recommendedName>
</protein>
<evidence type="ECO:0000256" key="2">
    <source>
        <dbReference type="SAM" id="Coils"/>
    </source>
</evidence>
<dbReference type="HOGENOM" id="CLU_844571_0_0_1"/>
<dbReference type="PANTHER" id="PTHR14882">
    <property type="entry name" value="COILED-COIL DOMAIN-CONTAINING 74A"/>
    <property type="match status" value="1"/>
</dbReference>
<keyword evidence="7" id="KW-1185">Reference proteome</keyword>
<dbReference type="EMBL" id="AGCU01075895">
    <property type="status" value="NOT_ANNOTATED_CDS"/>
    <property type="molecule type" value="Genomic_DNA"/>
</dbReference>
<dbReference type="STRING" id="13735.ENSPSIP00000009387"/>
<name>K7FMX7_PELSI</name>
<dbReference type="AlphaFoldDB" id="K7FMX7"/>
<evidence type="ECO:0008006" key="8">
    <source>
        <dbReference type="Google" id="ProtNLM"/>
    </source>
</evidence>
<evidence type="ECO:0000256" key="3">
    <source>
        <dbReference type="SAM" id="MobiDB-lite"/>
    </source>
</evidence>
<dbReference type="Proteomes" id="UP000007267">
    <property type="component" value="Unassembled WGS sequence"/>
</dbReference>
<evidence type="ECO:0000259" key="5">
    <source>
        <dbReference type="Pfam" id="PF14917"/>
    </source>
</evidence>
<reference evidence="7" key="1">
    <citation type="submission" date="2011-10" db="EMBL/GenBank/DDBJ databases">
        <authorList>
            <consortium name="Soft-shell Turtle Genome Consortium"/>
        </authorList>
    </citation>
    <scope>NUCLEOTIDE SEQUENCE [LARGE SCALE GENOMIC DNA]</scope>
    <source>
        <strain evidence="7">Daiwa-1</strain>
    </source>
</reference>
<dbReference type="InterPro" id="IPR029422">
    <property type="entry name" value="CCDC74_C"/>
</dbReference>
<feature type="region of interest" description="Disordered" evidence="3">
    <location>
        <begin position="154"/>
        <end position="220"/>
    </location>
</feature>
<feature type="coiled-coil region" evidence="2">
    <location>
        <begin position="68"/>
        <end position="95"/>
    </location>
</feature>
<proteinExistence type="predicted"/>
<keyword evidence="1 2" id="KW-0175">Coiled coil</keyword>
<dbReference type="EMBL" id="AGCU01075894">
    <property type="status" value="NOT_ANNOTATED_CDS"/>
    <property type="molecule type" value="Genomic_DNA"/>
</dbReference>
<dbReference type="EMBL" id="AGCU01075892">
    <property type="status" value="NOT_ANNOTATED_CDS"/>
    <property type="molecule type" value="Genomic_DNA"/>
</dbReference>
<evidence type="ECO:0000313" key="7">
    <source>
        <dbReference type="Proteomes" id="UP000007267"/>
    </source>
</evidence>
<dbReference type="GeneTree" id="ENSGT00390000007249"/>
<dbReference type="EMBL" id="AGCU01075893">
    <property type="status" value="NOT_ANNOTATED_CDS"/>
    <property type="molecule type" value="Genomic_DNA"/>
</dbReference>